<sequence>MAFKQTKGNVTVEACVFPAPGHMFKGALRVTTARRDRQIQRVTGRGCGRPMRDRAAALALAEAEARRMLGV</sequence>
<accession>A0AAP5Q7Y5</accession>
<comment type="caution">
    <text evidence="1">The sequence shown here is derived from an EMBL/GenBank/DDBJ whole genome shotgun (WGS) entry which is preliminary data.</text>
</comment>
<evidence type="ECO:0000313" key="2">
    <source>
        <dbReference type="Proteomes" id="UP001246473"/>
    </source>
</evidence>
<dbReference type="RefSeq" id="WP_106352924.1">
    <property type="nucleotide sequence ID" value="NZ_JANSLM010000002.1"/>
</dbReference>
<dbReference type="Proteomes" id="UP001246473">
    <property type="component" value="Unassembled WGS sequence"/>
</dbReference>
<gene>
    <name evidence="1" type="ORF">ParKJ_07525</name>
</gene>
<evidence type="ECO:0000313" key="1">
    <source>
        <dbReference type="EMBL" id="MDT8837257.1"/>
    </source>
</evidence>
<protein>
    <submittedName>
        <fullName evidence="1">Uncharacterized protein</fullName>
    </submittedName>
</protein>
<organism evidence="1 2">
    <name type="scientific">Paraburkholderia fungorum</name>
    <dbReference type="NCBI Taxonomy" id="134537"/>
    <lineage>
        <taxon>Bacteria</taxon>
        <taxon>Pseudomonadati</taxon>
        <taxon>Pseudomonadota</taxon>
        <taxon>Betaproteobacteria</taxon>
        <taxon>Burkholderiales</taxon>
        <taxon>Burkholderiaceae</taxon>
        <taxon>Paraburkholderia</taxon>
    </lineage>
</organism>
<name>A0AAP5Q7Y5_9BURK</name>
<reference evidence="1" key="1">
    <citation type="submission" date="2022-08" db="EMBL/GenBank/DDBJ databases">
        <authorList>
            <person name="Kim S.-J."/>
        </authorList>
    </citation>
    <scope>NUCLEOTIDE SEQUENCE</scope>
    <source>
        <strain evidence="1">KJ</strain>
    </source>
</reference>
<dbReference type="EMBL" id="JANSLM010000002">
    <property type="protein sequence ID" value="MDT8837257.1"/>
    <property type="molecule type" value="Genomic_DNA"/>
</dbReference>
<dbReference type="AlphaFoldDB" id="A0AAP5Q7Y5"/>
<proteinExistence type="predicted"/>